<dbReference type="GO" id="GO:0008239">
    <property type="term" value="F:dipeptidyl-peptidase activity"/>
    <property type="evidence" value="ECO:0007669"/>
    <property type="project" value="TreeGrafter"/>
</dbReference>
<keyword evidence="6" id="KW-1133">Transmembrane helix</keyword>
<protein>
    <submittedName>
        <fullName evidence="8">Serine carboxypeptidase S28-domain-containing protein</fullName>
    </submittedName>
</protein>
<keyword evidence="2" id="KW-0645">Protease</keyword>
<feature type="signal peptide" evidence="7">
    <location>
        <begin position="1"/>
        <end position="24"/>
    </location>
</feature>
<dbReference type="OrthoDB" id="1735038at2759"/>
<dbReference type="Gene3D" id="1.20.120.980">
    <property type="entry name" value="Serine carboxypeptidase S28, SKS domain"/>
    <property type="match status" value="1"/>
</dbReference>
<feature type="transmembrane region" description="Helical" evidence="6">
    <location>
        <begin position="575"/>
        <end position="597"/>
    </location>
</feature>
<proteinExistence type="inferred from homology"/>
<keyword evidence="3 7" id="KW-0732">Signal</keyword>
<organism evidence="8 9">
    <name type="scientific">Tribonema minus</name>
    <dbReference type="NCBI Taxonomy" id="303371"/>
    <lineage>
        <taxon>Eukaryota</taxon>
        <taxon>Sar</taxon>
        <taxon>Stramenopiles</taxon>
        <taxon>Ochrophyta</taxon>
        <taxon>PX clade</taxon>
        <taxon>Xanthophyceae</taxon>
        <taxon>Tribonematales</taxon>
        <taxon>Tribonemataceae</taxon>
        <taxon>Tribonema</taxon>
    </lineage>
</organism>
<evidence type="ECO:0000256" key="4">
    <source>
        <dbReference type="ARBA" id="ARBA00022801"/>
    </source>
</evidence>
<evidence type="ECO:0000256" key="2">
    <source>
        <dbReference type="ARBA" id="ARBA00022670"/>
    </source>
</evidence>
<evidence type="ECO:0000313" key="8">
    <source>
        <dbReference type="EMBL" id="KAG5189015.1"/>
    </source>
</evidence>
<evidence type="ECO:0000256" key="5">
    <source>
        <dbReference type="ARBA" id="ARBA00023180"/>
    </source>
</evidence>
<keyword evidence="4" id="KW-0378">Hydrolase</keyword>
<accession>A0A835Z8M4</accession>
<evidence type="ECO:0000256" key="7">
    <source>
        <dbReference type="SAM" id="SignalP"/>
    </source>
</evidence>
<keyword evidence="5" id="KW-0325">Glycoprotein</keyword>
<dbReference type="SUPFAM" id="SSF53474">
    <property type="entry name" value="alpha/beta-Hydrolases"/>
    <property type="match status" value="1"/>
</dbReference>
<reference evidence="8" key="1">
    <citation type="submission" date="2021-02" db="EMBL/GenBank/DDBJ databases">
        <title>First Annotated Genome of the Yellow-green Alga Tribonema minus.</title>
        <authorList>
            <person name="Mahan K.M."/>
        </authorList>
    </citation>
    <scope>NUCLEOTIDE SEQUENCE</scope>
    <source>
        <strain evidence="8">UTEX B ZZ1240</strain>
    </source>
</reference>
<feature type="chain" id="PRO_5032853610" evidence="7">
    <location>
        <begin position="25"/>
        <end position="625"/>
    </location>
</feature>
<evidence type="ECO:0000256" key="6">
    <source>
        <dbReference type="SAM" id="Phobius"/>
    </source>
</evidence>
<dbReference type="PANTHER" id="PTHR11010:SF11">
    <property type="entry name" value="THYMUS-SPECIFIC SERINE PROTEASE"/>
    <property type="match status" value="1"/>
</dbReference>
<dbReference type="GO" id="GO:0005768">
    <property type="term" value="C:endosome"/>
    <property type="evidence" value="ECO:0007669"/>
    <property type="project" value="TreeGrafter"/>
</dbReference>
<dbReference type="GO" id="GO:0006508">
    <property type="term" value="P:proteolysis"/>
    <property type="evidence" value="ECO:0007669"/>
    <property type="project" value="UniProtKB-KW"/>
</dbReference>
<dbReference type="Proteomes" id="UP000664859">
    <property type="component" value="Unassembled WGS sequence"/>
</dbReference>
<sequence>MATAATSCLLLIAALTTAPVLTHAAAADLDQHQLGFGASRLRSFRGHGSHRYRQWPVDPLVVEKRFAQAVIDNFAPVEHQEPWTSGDLLRANGCRYWVNDRWCSSLPGKCADGPLFLYIGGEGPESGKHISEGMFIFDLARLHGALLVSLEHRFYGQSYPTEDMSTSNLKFLSSAQALADIARFVPAVRSEYGLAPGAKVIAFGGSYPGSLSAWVRLKYPHLIDGSVASSAPVRAQLAFPEYMDVVASALARFGGTECADTLARGIGAVRALLDDAGGSSSGDGGGAAALSKDFNTCTPLAAGGADDAWVFASNLMGDVQGAVQYNRQRAAALNVTDVCDLLARGARNGGSGGGDVRHDRGAAGGGGDAYAAVAALSAAFRAAANETCLETDWGDMLGELTNVTFNGEAAARQWTYQTCNEFGYFQNAASASQPYAALGDIVTTDSFLRLCREAFGLAALPQVDYVNDYYGALGIRARRVAFPSGSLDPWSALSVVGATPLRAPGETAVFIDGTAHCADMHSGEPTLHTRELDAAKAQIASLVAQWLATEEADDGSSAQPGGGGGGGRGLSSGAAAALAIACLAAGSLSTVAALALVARRQRRRQQLELMGGRRRTLQEPLLGRL</sequence>
<evidence type="ECO:0000256" key="3">
    <source>
        <dbReference type="ARBA" id="ARBA00022729"/>
    </source>
</evidence>
<keyword evidence="6" id="KW-0472">Membrane</keyword>
<comment type="similarity">
    <text evidence="1">Belongs to the peptidase S28 family.</text>
</comment>
<dbReference type="GO" id="GO:0005764">
    <property type="term" value="C:lysosome"/>
    <property type="evidence" value="ECO:0007669"/>
    <property type="project" value="TreeGrafter"/>
</dbReference>
<dbReference type="PANTHER" id="PTHR11010">
    <property type="entry name" value="PROTEASE S28 PRO-X CARBOXYPEPTIDASE-RELATED"/>
    <property type="match status" value="1"/>
</dbReference>
<evidence type="ECO:0000256" key="1">
    <source>
        <dbReference type="ARBA" id="ARBA00011079"/>
    </source>
</evidence>
<comment type="caution">
    <text evidence="8">The sequence shown here is derived from an EMBL/GenBank/DDBJ whole genome shotgun (WGS) entry which is preliminary data.</text>
</comment>
<dbReference type="Gene3D" id="3.40.50.1820">
    <property type="entry name" value="alpha/beta hydrolase"/>
    <property type="match status" value="1"/>
</dbReference>
<dbReference type="InterPro" id="IPR029058">
    <property type="entry name" value="AB_hydrolase_fold"/>
</dbReference>
<dbReference type="AlphaFoldDB" id="A0A835Z8M4"/>
<dbReference type="EMBL" id="JAFCMP010000058">
    <property type="protein sequence ID" value="KAG5189015.1"/>
    <property type="molecule type" value="Genomic_DNA"/>
</dbReference>
<dbReference type="GO" id="GO:0004180">
    <property type="term" value="F:carboxypeptidase activity"/>
    <property type="evidence" value="ECO:0007669"/>
    <property type="project" value="UniProtKB-KW"/>
</dbReference>
<name>A0A835Z8M4_9STRA</name>
<dbReference type="Pfam" id="PF05577">
    <property type="entry name" value="Peptidase_S28"/>
    <property type="match status" value="1"/>
</dbReference>
<evidence type="ECO:0000313" key="9">
    <source>
        <dbReference type="Proteomes" id="UP000664859"/>
    </source>
</evidence>
<dbReference type="InterPro" id="IPR042269">
    <property type="entry name" value="Ser_carbopepase_S28_SKS"/>
</dbReference>
<gene>
    <name evidence="8" type="ORF">JKP88DRAFT_206401</name>
</gene>
<keyword evidence="8" id="KW-0121">Carboxypeptidase</keyword>
<keyword evidence="6" id="KW-0812">Transmembrane</keyword>
<dbReference type="GO" id="GO:0070008">
    <property type="term" value="F:serine-type exopeptidase activity"/>
    <property type="evidence" value="ECO:0007669"/>
    <property type="project" value="InterPro"/>
</dbReference>
<keyword evidence="9" id="KW-1185">Reference proteome</keyword>
<dbReference type="InterPro" id="IPR008758">
    <property type="entry name" value="Peptidase_S28"/>
</dbReference>